<evidence type="ECO:0000313" key="2">
    <source>
        <dbReference type="Proteomes" id="UP000053271"/>
    </source>
</evidence>
<sequence length="63" mass="6937">MFSQTPIYDRLVTERGDIPTQVRAEAERIQRELGRIMAAPLSAGLPAQQSLPPARGFLPFGTL</sequence>
<name>A0A101R417_9ACTN</name>
<dbReference type="RefSeq" id="WP_067228283.1">
    <property type="nucleotide sequence ID" value="NZ_CP107760.1"/>
</dbReference>
<dbReference type="AlphaFoldDB" id="A0A101R417"/>
<protein>
    <submittedName>
        <fullName evidence="1">Uncharacterized protein</fullName>
    </submittedName>
</protein>
<dbReference type="GeneID" id="91423622"/>
<comment type="caution">
    <text evidence="1">The sequence shown here is derived from an EMBL/GenBank/DDBJ whole genome shotgun (WGS) entry which is preliminary data.</text>
</comment>
<evidence type="ECO:0000313" key="1">
    <source>
        <dbReference type="EMBL" id="KUN41305.1"/>
    </source>
</evidence>
<gene>
    <name evidence="1" type="ORF">AQJ30_03150</name>
</gene>
<dbReference type="Proteomes" id="UP000053271">
    <property type="component" value="Unassembled WGS sequence"/>
</dbReference>
<reference evidence="1 2" key="1">
    <citation type="submission" date="2015-10" db="EMBL/GenBank/DDBJ databases">
        <title>Draft genome sequence of Streptomyces longwoodensis DSM 41677, type strain for the species Streptomyces longwoodensis.</title>
        <authorList>
            <person name="Ruckert C."/>
            <person name="Winkler A."/>
            <person name="Kalinowski J."/>
            <person name="Kampfer P."/>
            <person name="Glaeser S."/>
        </authorList>
    </citation>
    <scope>NUCLEOTIDE SEQUENCE [LARGE SCALE GENOMIC DNA]</scope>
    <source>
        <strain evidence="1 2">DSM 41677</strain>
    </source>
</reference>
<accession>A0A101R417</accession>
<dbReference type="STRING" id="68231.AQJ30_03150"/>
<organism evidence="1 2">
    <name type="scientific">Streptomyces longwoodensis</name>
    <dbReference type="NCBI Taxonomy" id="68231"/>
    <lineage>
        <taxon>Bacteria</taxon>
        <taxon>Bacillati</taxon>
        <taxon>Actinomycetota</taxon>
        <taxon>Actinomycetes</taxon>
        <taxon>Kitasatosporales</taxon>
        <taxon>Streptomycetaceae</taxon>
        <taxon>Streptomyces</taxon>
    </lineage>
</organism>
<keyword evidence="2" id="KW-1185">Reference proteome</keyword>
<proteinExistence type="predicted"/>
<dbReference type="EMBL" id="LMWS01000004">
    <property type="protein sequence ID" value="KUN41305.1"/>
    <property type="molecule type" value="Genomic_DNA"/>
</dbReference>